<dbReference type="Pfam" id="PF01984">
    <property type="entry name" value="dsDNA_bind"/>
    <property type="match status" value="1"/>
</dbReference>
<comment type="similarity">
    <text evidence="1">Belongs to the PDCD5 family.</text>
</comment>
<dbReference type="PANTHER" id="PTHR10840:SF0">
    <property type="entry name" value="PROGRAMMED CELL DEATH PROTEIN 5"/>
    <property type="match status" value="1"/>
</dbReference>
<dbReference type="GO" id="GO:0005829">
    <property type="term" value="C:cytosol"/>
    <property type="evidence" value="ECO:0007669"/>
    <property type="project" value="TreeGrafter"/>
</dbReference>
<dbReference type="AlphaFoldDB" id="A0A4S4MPS8"/>
<organism evidence="2 3">
    <name type="scientific">Antrodiella citrinella</name>
    <dbReference type="NCBI Taxonomy" id="2447956"/>
    <lineage>
        <taxon>Eukaryota</taxon>
        <taxon>Fungi</taxon>
        <taxon>Dikarya</taxon>
        <taxon>Basidiomycota</taxon>
        <taxon>Agaricomycotina</taxon>
        <taxon>Agaricomycetes</taxon>
        <taxon>Polyporales</taxon>
        <taxon>Steccherinaceae</taxon>
        <taxon>Antrodiella</taxon>
    </lineage>
</organism>
<proteinExistence type="inferred from homology"/>
<reference evidence="2 3" key="1">
    <citation type="submission" date="2019-02" db="EMBL/GenBank/DDBJ databases">
        <title>Genome sequencing of the rare red list fungi Antrodiella citrinella (Flaviporus citrinellus).</title>
        <authorList>
            <person name="Buettner E."/>
            <person name="Kellner H."/>
        </authorList>
    </citation>
    <scope>NUCLEOTIDE SEQUENCE [LARGE SCALE GENOMIC DNA]</scope>
    <source>
        <strain evidence="2 3">DSM 108506</strain>
    </source>
</reference>
<evidence type="ECO:0000256" key="1">
    <source>
        <dbReference type="ARBA" id="ARBA00010490"/>
    </source>
</evidence>
<gene>
    <name evidence="2" type="ORF">EUX98_g7126</name>
</gene>
<sequence>MADPELAAIRAARMNQLQQQGGAPGGGAEDESKRVAEEQMRLDLLATVLDNAARERRACLFVARNTKLMSLCIFATRIIDLPSNQRCTSIAQCRASLCGQLRGRVTEQQLIDLLEQADDAQSKGAPKKGAIVFQRRKGGFDSDDDFDI</sequence>
<dbReference type="Gene3D" id="1.10.8.140">
    <property type="entry name" value="PDCD5-like"/>
    <property type="match status" value="1"/>
</dbReference>
<dbReference type="GO" id="GO:0005634">
    <property type="term" value="C:nucleus"/>
    <property type="evidence" value="ECO:0007669"/>
    <property type="project" value="TreeGrafter"/>
</dbReference>
<dbReference type="PANTHER" id="PTHR10840">
    <property type="entry name" value="PROGRAMMED CELL DEATH PROTEIN 5"/>
    <property type="match status" value="1"/>
</dbReference>
<dbReference type="InterPro" id="IPR002836">
    <property type="entry name" value="PDCD5-like"/>
</dbReference>
<dbReference type="SUPFAM" id="SSF46950">
    <property type="entry name" value="Double-stranded DNA-binding domain"/>
    <property type="match status" value="1"/>
</dbReference>
<dbReference type="GO" id="GO:0003677">
    <property type="term" value="F:DNA binding"/>
    <property type="evidence" value="ECO:0007669"/>
    <property type="project" value="InterPro"/>
</dbReference>
<dbReference type="OrthoDB" id="10252486at2759"/>
<dbReference type="EMBL" id="SGPM01000284">
    <property type="protein sequence ID" value="THH27061.1"/>
    <property type="molecule type" value="Genomic_DNA"/>
</dbReference>
<evidence type="ECO:0008006" key="4">
    <source>
        <dbReference type="Google" id="ProtNLM"/>
    </source>
</evidence>
<evidence type="ECO:0000313" key="3">
    <source>
        <dbReference type="Proteomes" id="UP000308730"/>
    </source>
</evidence>
<keyword evidence="3" id="KW-1185">Reference proteome</keyword>
<protein>
    <recommendedName>
        <fullName evidence="4">PDCD5-related protein</fullName>
    </recommendedName>
</protein>
<accession>A0A4S4MPS8</accession>
<dbReference type="InterPro" id="IPR036883">
    <property type="entry name" value="PDCD5-like_sf"/>
</dbReference>
<comment type="caution">
    <text evidence="2">The sequence shown here is derived from an EMBL/GenBank/DDBJ whole genome shotgun (WGS) entry which is preliminary data.</text>
</comment>
<name>A0A4S4MPS8_9APHY</name>
<dbReference type="PIRSF" id="PIRSF015730">
    <property type="entry name" value="TFAR19"/>
    <property type="match status" value="1"/>
</dbReference>
<evidence type="ECO:0000313" key="2">
    <source>
        <dbReference type="EMBL" id="THH27061.1"/>
    </source>
</evidence>
<dbReference type="Proteomes" id="UP000308730">
    <property type="component" value="Unassembled WGS sequence"/>
</dbReference>